<dbReference type="PANTHER" id="PTHR37162">
    <property type="entry name" value="HAT FAMILY DIMERISATION DOMAINCONTAINING PROTEIN-RELATED"/>
    <property type="match status" value="1"/>
</dbReference>
<dbReference type="SUPFAM" id="SSF53098">
    <property type="entry name" value="Ribonuclease H-like"/>
    <property type="match status" value="1"/>
</dbReference>
<dbReference type="OrthoDB" id="8046116at2759"/>
<keyword evidence="2" id="KW-0479">Metal-binding</keyword>
<reference evidence="4 5" key="1">
    <citation type="journal article" date="2014" name="Curr. Biol.">
        <title>The genome of the clonal raider ant Cerapachys biroi.</title>
        <authorList>
            <person name="Oxley P.R."/>
            <person name="Ji L."/>
            <person name="Fetter-Pruneda I."/>
            <person name="McKenzie S.K."/>
            <person name="Li C."/>
            <person name="Hu H."/>
            <person name="Zhang G."/>
            <person name="Kronauer D.J."/>
        </authorList>
    </citation>
    <scope>NUCLEOTIDE SEQUENCE [LARGE SCALE GENOMIC DNA]</scope>
</reference>
<evidence type="ECO:0000313" key="4">
    <source>
        <dbReference type="EMBL" id="EZA50402.1"/>
    </source>
</evidence>
<gene>
    <name evidence="4" type="ORF">X777_11125</name>
</gene>
<keyword evidence="5" id="KW-1185">Reference proteome</keyword>
<feature type="domain" description="DDE Tnp4" evidence="3">
    <location>
        <begin position="284"/>
        <end position="445"/>
    </location>
</feature>
<evidence type="ECO:0000256" key="1">
    <source>
        <dbReference type="ARBA" id="ARBA00001968"/>
    </source>
</evidence>
<feature type="non-terminal residue" evidence="4">
    <location>
        <position position="1"/>
    </location>
</feature>
<sequence>PNPNVLQTMRMGRTKCRNIISNILCPVETEQVVHKLQRTKFSVFIDETSDICNTKWMTSFVRYVDPETLNIRAQLVKLITIDTKDSSATKLFNAFWNELWTFQIPFRNIIALSCDNANVKNTLLTHLLTGSVVLEVDTITSIRQNCLQFYQTAAEEIRKRLPIMNIFLERLQVFAPSAALFDNNRETLFHHVIFVAKKLGDFDEECLKKEWLSLSTDFTAKEKESLSQLNFDNMWKHILQRQLSNNSYKYPNLRNLLSAVRSLPNSNADAERVFSILTDLCPNNAGSEYYNYKNSHSIILLVVCDANYIIRAVDIGAPGRQGDAGVFKNSMIGQLFDRKEFNLPLPEPLYENGPILPYVMVGDEAFPTVVSEVFPLTDYMMQPYTAKSGMTLEKRIYNYRLSRVRRTVENVFGIMASQWRLLRRPILAKVTTATKMVQAIVCLHNWLRKHEQETYVTQELADWPLADGNIRDGSWRKTLNDNCAFTNIKPTQPRAYSLRAANIREEFCMYFNEEGEVGWQNIQIYK</sequence>
<comment type="cofactor">
    <cofactor evidence="1">
        <name>a divalent metal cation</name>
        <dbReference type="ChEBI" id="CHEBI:60240"/>
    </cofactor>
</comment>
<dbReference type="InterPro" id="IPR027806">
    <property type="entry name" value="HARBI1_dom"/>
</dbReference>
<dbReference type="AlphaFoldDB" id="A0A026W2V0"/>
<dbReference type="GO" id="GO:0046872">
    <property type="term" value="F:metal ion binding"/>
    <property type="evidence" value="ECO:0007669"/>
    <property type="project" value="UniProtKB-KW"/>
</dbReference>
<dbReference type="Proteomes" id="UP000053097">
    <property type="component" value="Unassembled WGS sequence"/>
</dbReference>
<dbReference type="STRING" id="2015173.A0A026W2V0"/>
<protein>
    <recommendedName>
        <fullName evidence="3">DDE Tnp4 domain-containing protein</fullName>
    </recommendedName>
</protein>
<dbReference type="InterPro" id="IPR012337">
    <property type="entry name" value="RNaseH-like_sf"/>
</dbReference>
<accession>A0A026W2V0</accession>
<evidence type="ECO:0000313" key="5">
    <source>
        <dbReference type="Proteomes" id="UP000053097"/>
    </source>
</evidence>
<evidence type="ECO:0000259" key="3">
    <source>
        <dbReference type="Pfam" id="PF13359"/>
    </source>
</evidence>
<evidence type="ECO:0000256" key="2">
    <source>
        <dbReference type="ARBA" id="ARBA00022723"/>
    </source>
</evidence>
<organism evidence="4 5">
    <name type="scientific">Ooceraea biroi</name>
    <name type="common">Clonal raider ant</name>
    <name type="synonym">Cerapachys biroi</name>
    <dbReference type="NCBI Taxonomy" id="2015173"/>
    <lineage>
        <taxon>Eukaryota</taxon>
        <taxon>Metazoa</taxon>
        <taxon>Ecdysozoa</taxon>
        <taxon>Arthropoda</taxon>
        <taxon>Hexapoda</taxon>
        <taxon>Insecta</taxon>
        <taxon>Pterygota</taxon>
        <taxon>Neoptera</taxon>
        <taxon>Endopterygota</taxon>
        <taxon>Hymenoptera</taxon>
        <taxon>Apocrita</taxon>
        <taxon>Aculeata</taxon>
        <taxon>Formicoidea</taxon>
        <taxon>Formicidae</taxon>
        <taxon>Dorylinae</taxon>
        <taxon>Ooceraea</taxon>
    </lineage>
</organism>
<dbReference type="Pfam" id="PF13359">
    <property type="entry name" value="DDE_Tnp_4"/>
    <property type="match status" value="1"/>
</dbReference>
<proteinExistence type="predicted"/>
<name>A0A026W2V0_OOCBI</name>
<dbReference type="EMBL" id="KK107458">
    <property type="protein sequence ID" value="EZA50402.1"/>
    <property type="molecule type" value="Genomic_DNA"/>
</dbReference>
<dbReference type="PANTHER" id="PTHR37162:SF1">
    <property type="entry name" value="BED-TYPE DOMAIN-CONTAINING PROTEIN"/>
    <property type="match status" value="1"/>
</dbReference>